<evidence type="ECO:0000256" key="1">
    <source>
        <dbReference type="SAM" id="SignalP"/>
    </source>
</evidence>
<proteinExistence type="predicted"/>
<sequence length="81" mass="9221">MNLKRRFLLFLSNCPGLCFSTPMNRSTLYEANVSVSSLVMSKTNTHQDFEKTTPGVIDPEESENKIRFVLSELILKILLNV</sequence>
<keyword evidence="1" id="KW-0732">Signal</keyword>
<feature type="chain" id="PRO_5017998520" evidence="1">
    <location>
        <begin position="21"/>
        <end position="81"/>
    </location>
</feature>
<gene>
    <name evidence="2" type="ORF">BpHYR1_032055</name>
</gene>
<organism evidence="2 3">
    <name type="scientific">Brachionus plicatilis</name>
    <name type="common">Marine rotifer</name>
    <name type="synonym">Brachionus muelleri</name>
    <dbReference type="NCBI Taxonomy" id="10195"/>
    <lineage>
        <taxon>Eukaryota</taxon>
        <taxon>Metazoa</taxon>
        <taxon>Spiralia</taxon>
        <taxon>Gnathifera</taxon>
        <taxon>Rotifera</taxon>
        <taxon>Eurotatoria</taxon>
        <taxon>Monogononta</taxon>
        <taxon>Pseudotrocha</taxon>
        <taxon>Ploima</taxon>
        <taxon>Brachionidae</taxon>
        <taxon>Brachionus</taxon>
    </lineage>
</organism>
<evidence type="ECO:0000313" key="3">
    <source>
        <dbReference type="Proteomes" id="UP000276133"/>
    </source>
</evidence>
<comment type="caution">
    <text evidence="2">The sequence shown here is derived from an EMBL/GenBank/DDBJ whole genome shotgun (WGS) entry which is preliminary data.</text>
</comment>
<dbReference type="EMBL" id="REGN01002528">
    <property type="protein sequence ID" value="RNA27575.1"/>
    <property type="molecule type" value="Genomic_DNA"/>
</dbReference>
<feature type="signal peptide" evidence="1">
    <location>
        <begin position="1"/>
        <end position="20"/>
    </location>
</feature>
<accession>A0A3M7RW77</accession>
<protein>
    <submittedName>
        <fullName evidence="2">Uncharacterized protein</fullName>
    </submittedName>
</protein>
<name>A0A3M7RW77_BRAPC</name>
<keyword evidence="3" id="KW-1185">Reference proteome</keyword>
<reference evidence="2 3" key="1">
    <citation type="journal article" date="2018" name="Sci. Rep.">
        <title>Genomic signatures of local adaptation to the degree of environmental predictability in rotifers.</title>
        <authorList>
            <person name="Franch-Gras L."/>
            <person name="Hahn C."/>
            <person name="Garcia-Roger E.M."/>
            <person name="Carmona M.J."/>
            <person name="Serra M."/>
            <person name="Gomez A."/>
        </authorList>
    </citation>
    <scope>NUCLEOTIDE SEQUENCE [LARGE SCALE GENOMIC DNA]</scope>
    <source>
        <strain evidence="2">HYR1</strain>
    </source>
</reference>
<evidence type="ECO:0000313" key="2">
    <source>
        <dbReference type="EMBL" id="RNA27575.1"/>
    </source>
</evidence>
<dbReference type="AlphaFoldDB" id="A0A3M7RW77"/>
<dbReference type="Proteomes" id="UP000276133">
    <property type="component" value="Unassembled WGS sequence"/>
</dbReference>